<dbReference type="EMBL" id="JADFTZ010000001">
    <property type="protein sequence ID" value="MBE9575838.1"/>
    <property type="molecule type" value="Genomic_DNA"/>
</dbReference>
<dbReference type="NCBIfam" id="TIGR04183">
    <property type="entry name" value="Por_Secre_tail"/>
    <property type="match status" value="1"/>
</dbReference>
<name>A0ABR9WPJ0_9FLAO</name>
<keyword evidence="1 2" id="KW-0732">Signal</keyword>
<dbReference type="InterPro" id="IPR035986">
    <property type="entry name" value="PKD_dom_sf"/>
</dbReference>
<dbReference type="InterPro" id="IPR026444">
    <property type="entry name" value="Secre_tail"/>
</dbReference>
<dbReference type="RefSeq" id="WP_194093766.1">
    <property type="nucleotide sequence ID" value="NZ_JADFTZ010000001.1"/>
</dbReference>
<dbReference type="InterPro" id="IPR000601">
    <property type="entry name" value="PKD_dom"/>
</dbReference>
<dbReference type="InterPro" id="IPR013783">
    <property type="entry name" value="Ig-like_fold"/>
</dbReference>
<protein>
    <submittedName>
        <fullName evidence="4">T9SS type A sorting domain-containing protein</fullName>
    </submittedName>
</protein>
<comment type="caution">
    <text evidence="4">The sequence shown here is derived from an EMBL/GenBank/DDBJ whole genome shotgun (WGS) entry which is preliminary data.</text>
</comment>
<dbReference type="Gene3D" id="2.60.40.10">
    <property type="entry name" value="Immunoglobulins"/>
    <property type="match status" value="1"/>
</dbReference>
<dbReference type="CDD" id="cd00146">
    <property type="entry name" value="PKD"/>
    <property type="match status" value="1"/>
</dbReference>
<evidence type="ECO:0000313" key="4">
    <source>
        <dbReference type="EMBL" id="MBE9575838.1"/>
    </source>
</evidence>
<dbReference type="SUPFAM" id="SSF49299">
    <property type="entry name" value="PKD domain"/>
    <property type="match status" value="1"/>
</dbReference>
<keyword evidence="5" id="KW-1185">Reference proteome</keyword>
<dbReference type="InterPro" id="IPR022409">
    <property type="entry name" value="PKD/Chitinase_dom"/>
</dbReference>
<evidence type="ECO:0000256" key="1">
    <source>
        <dbReference type="ARBA" id="ARBA00022729"/>
    </source>
</evidence>
<dbReference type="Pfam" id="PF18911">
    <property type="entry name" value="PKD_4"/>
    <property type="match status" value="1"/>
</dbReference>
<gene>
    <name evidence="4" type="ORF">IM755_03870</name>
</gene>
<dbReference type="PROSITE" id="PS50093">
    <property type="entry name" value="PKD"/>
    <property type="match status" value="1"/>
</dbReference>
<sequence length="1583" mass="160834">MKKLITFFKNNKNLFLAFVLLFSSKGWSQADCSSAVVVCGNTQTFNPSGVGAKLEQLACGGIEHNSTWIAFQAKANGKLNFVIRPQNLSGLPTVLDFDWSLYALPGAPGVSNCDNKTQLSCNFSGSSTVFGIPGATGLAYPNYVAAQFNTGVDVLAGNWYVILVDQFSNTTPSSFSIQFTGNPESPNLNSSPGIFDDKPDFSINTVSGCSGNYSFTNTSTATSGLASYLWDFGDGSTSTLASPSHTYITSGTYYVNLTVTDVNGCKTSIKKALFYNANTAPTINNTGIFATTSCSDSNNGTITVTTVGSGTLGVSGGTPPYTYELVSPSAMIRTSQSSNVFTGLQPGGYIVKVTDACGKAAVSTTITVPQLALNSLIGLGIQNIQAACSSSPTGTATIFANGSVPPYTMQLVASSPVTTAVLPSLQRDPITATYYTTFTNLLPGSYTVEATDACGKKRRATFTVNTSTAPIATTISSPSCAGLASGTLTVTATGANGLSGAGSPGSFQYALIAPSPIVRSFQNSSVFENLFPGTYTIAVKDICGNIGTSTSTVGSAVSPNFGTSFTTPSCPNGATGTIEVQNGTTAGGGGPYTYELIDPSPVTRPIQSSNVFNNLPTGTYTVRMSDVCGTQVTATVTVASGSAPSFTLATASSCSSPENGSITVSPAASSIGPFTFELIGPGAAIRPAQGSNIANSTSSIFTGLKQGTYTIKMTDACGVPVTGTATITAPVALSFPTGSLAVASCTSPASGQITVAVPTTGVAPYTYELIAPSPIVVASQASRIFNGLAVGNYTIRITDACGNQVTNSTPLALANATAPTLTVTNTSSCATNTGTITCIATTANQGGGSYQFALIAPSPVTRPNQISPIFDNLPAGVYTVQITDQCGVTGTATTTIVAAGAFTPAAGASVVSCSGTSYNAQIIVTTPQNFTLGGPVPTGSGGGPYTYAIYDSSNTTLIAGPQSSNVFSTIVPIAGTSTHTVRVTDVCGNTSTVAITVNPPAAISPATISATTSSCAASNTGVIKVTTGSGGGLAPYSYSLIDATTLVVVQGPQTSTTFNNVPANATGYFVRTTDACGNLVTSSTALLFPAAVVPTATVAVVNSCASSSTGKITVTPGTGPTLAGGTFSYALFDSGNTTQIIAAQASPVFTNVAVGTYTVRIIDRCGTIGTVAATVTSTVTALTSSGTAFGTCTSGNSGVITATSTGGSLPITYTLINQVTSGVVAGPQSNNVFSNLVNGTYIVRAIDACGSQVDSANIVLGDLTTVPSITTSLALDCGGTALIAGYGSGGSGGPFTYAICNGSGCTSFGSYTNSSTFTVNTSGTYRISVKDRCGNAVSSADIVINLPVIPTISAVNFTNACGPTTVTPVFSGVVNIPYYSVDGSNFSPTIGTLSPGAHTVSVLDFNAGTFGCPSSTFSFNINTAPPTGSSPQLLPSTSTLSDIIVSGTGIIWYASALDAANATNPLPNSTVLSNNTIYYATQTIGGCASTSSLPVTIETFLSNNDFDSNSFVYYPNPVENILNLSYFEKLINVEVYNIDGKNIFTKKLDSRVSEIDMSKLASGIYFLKVYSEKGSKIIKILKK</sequence>
<proteinExistence type="predicted"/>
<evidence type="ECO:0000259" key="3">
    <source>
        <dbReference type="PROSITE" id="PS50093"/>
    </source>
</evidence>
<reference evidence="4 5" key="1">
    <citation type="submission" date="2020-10" db="EMBL/GenBank/DDBJ databases">
        <title>The genome sequence of Flavobacterium aquaticum 1Y8A.</title>
        <authorList>
            <person name="Liu Y."/>
        </authorList>
    </citation>
    <scope>NUCLEOTIDE SEQUENCE [LARGE SCALE GENOMIC DNA]</scope>
    <source>
        <strain evidence="4 5">1Y8A</strain>
    </source>
</reference>
<accession>A0ABR9WPJ0</accession>
<feature type="chain" id="PRO_5046226673" evidence="2">
    <location>
        <begin position="31"/>
        <end position="1583"/>
    </location>
</feature>
<feature type="signal peptide" evidence="2">
    <location>
        <begin position="1"/>
        <end position="30"/>
    </location>
</feature>
<evidence type="ECO:0000313" key="5">
    <source>
        <dbReference type="Proteomes" id="UP000656274"/>
    </source>
</evidence>
<feature type="domain" description="PKD" evidence="3">
    <location>
        <begin position="214"/>
        <end position="264"/>
    </location>
</feature>
<dbReference type="Pfam" id="PF18962">
    <property type="entry name" value="Por_Secre_tail"/>
    <property type="match status" value="1"/>
</dbReference>
<evidence type="ECO:0000256" key="2">
    <source>
        <dbReference type="SAM" id="SignalP"/>
    </source>
</evidence>
<dbReference type="Proteomes" id="UP000656274">
    <property type="component" value="Unassembled WGS sequence"/>
</dbReference>
<organism evidence="4 5">
    <name type="scientific">Flavobacterium proteolyticum</name>
    <dbReference type="NCBI Taxonomy" id="2911683"/>
    <lineage>
        <taxon>Bacteria</taxon>
        <taxon>Pseudomonadati</taxon>
        <taxon>Bacteroidota</taxon>
        <taxon>Flavobacteriia</taxon>
        <taxon>Flavobacteriales</taxon>
        <taxon>Flavobacteriaceae</taxon>
        <taxon>Flavobacterium</taxon>
    </lineage>
</organism>
<dbReference type="SMART" id="SM00089">
    <property type="entry name" value="PKD"/>
    <property type="match status" value="1"/>
</dbReference>